<dbReference type="EMBL" id="WAAR01000146">
    <property type="protein sequence ID" value="KAB1107699.1"/>
    <property type="molecule type" value="Genomic_DNA"/>
</dbReference>
<protein>
    <recommendedName>
        <fullName evidence="5">Pyruvate, water dikinase</fullName>
    </recommendedName>
</protein>
<dbReference type="InterPro" id="IPR008279">
    <property type="entry name" value="PEP-util_enz_mobile_dom"/>
</dbReference>
<reference evidence="3 4" key="1">
    <citation type="submission" date="2019-09" db="EMBL/GenBank/DDBJ databases">
        <title>High taxonomic diversity of Micromonospora strains isolated from Medicago sativa nodules in different geographical locations.</title>
        <authorList>
            <person name="Martinez-Hidalgo P."/>
            <person name="Flores-Felix J.D."/>
            <person name="Velazquez E."/>
            <person name="Brau L."/>
            <person name="Trujillo M.E."/>
            <person name="Martinez-Molina E."/>
        </authorList>
    </citation>
    <scope>NUCLEOTIDE SEQUENCE [LARGE SCALE GENOMIC DNA]</scope>
    <source>
        <strain evidence="3 4">ALFB5</strain>
    </source>
</reference>
<dbReference type="Gene3D" id="3.50.30.10">
    <property type="entry name" value="Phosphohistidine domain"/>
    <property type="match status" value="1"/>
</dbReference>
<dbReference type="InterPro" id="IPR013815">
    <property type="entry name" value="ATP_grasp_subdomain_1"/>
</dbReference>
<evidence type="ECO:0000313" key="4">
    <source>
        <dbReference type="Proteomes" id="UP000471364"/>
    </source>
</evidence>
<dbReference type="Pfam" id="PF01326">
    <property type="entry name" value="PPDK_N"/>
    <property type="match status" value="2"/>
</dbReference>
<evidence type="ECO:0000259" key="1">
    <source>
        <dbReference type="Pfam" id="PF00391"/>
    </source>
</evidence>
<dbReference type="InterPro" id="IPR051549">
    <property type="entry name" value="PEP_Utilizing_Enz"/>
</dbReference>
<comment type="caution">
    <text evidence="3">The sequence shown here is derived from an EMBL/GenBank/DDBJ whole genome shotgun (WGS) entry which is preliminary data.</text>
</comment>
<dbReference type="SUPFAM" id="SSF52009">
    <property type="entry name" value="Phosphohistidine domain"/>
    <property type="match status" value="1"/>
</dbReference>
<proteinExistence type="predicted"/>
<dbReference type="RefSeq" id="WP_030274765.1">
    <property type="nucleotide sequence ID" value="NZ_CBDRIQ010000020.1"/>
</dbReference>
<feature type="domain" description="Pyruvate phosphate dikinase AMP/ATP-binding" evidence="2">
    <location>
        <begin position="68"/>
        <end position="192"/>
    </location>
</feature>
<dbReference type="Proteomes" id="UP000471364">
    <property type="component" value="Unassembled WGS sequence"/>
</dbReference>
<dbReference type="InterPro" id="IPR002192">
    <property type="entry name" value="PPDK_AMP/ATP-bd"/>
</dbReference>
<sequence length="744" mass="79703">MSSNLTVVDLAEASAVDRALIGGKAAVLADLTAARFSVPPGIVVTTGVLDDPQLDRRLAASVEGLGGERFAVRSSGAAEDLPDASYAGLYETYLNVPADGLGAAVRRCFAAAASERVTAYHQRRGGATAAMAVLVQVMVDPIVAGVAFTAHPVTGDRDQTLVAAVAGLGDPLVSGVTTGEEWTVTASRTAMTRSGPGGGRVLTDVQADAVAELSRRIADRYDGRPQDVEWAIDRAGRLWLLQARPMTAVPEPVSWTAPGPGLWMRNFRLGEWLPEAVTPLFASWLLPVLEDGYLDGMYGSVGVRVPFRYALVNGWYYNATPIPSPKLLAGVLWQGRWRAAKILFNALIRVSHDPDAADRAVLSELERAWREQQLPGYRRLVAAAEAEVDTASPRRLAELVDALGREAGIYLWYLAIVGGSAWKMEACLTRFVRRHLIDVLPDDEGGAQVLLRGLPGAQPVAGAHAVQSVDWYHPVAGELATGRPPRAGDRYRSLAEQRMVAEQRCRATLADRPRLLADFDRLLKVNQRYAVIREEQAREFTLAWPVLRACTARLGRHLVNLGAIEQPGDIYFCTRDEVNSGIEGDPGQLSARVAERRALWQRQRRLTAPLTLGRPARLIGDVIEHAVQQARGTTETAEGALVGHPASAGRATGEVAIVHGPEDFDGFADGQVLVAKATAPAWTPLFSRAAAVVTDGGTLAAHASLVAREYGIPAVVGTGDATQRLRPGQLVTVDGTAGTITLHT</sequence>
<dbReference type="Pfam" id="PF00391">
    <property type="entry name" value="PEP-utilizers"/>
    <property type="match status" value="1"/>
</dbReference>
<dbReference type="PANTHER" id="PTHR43615">
    <property type="entry name" value="PHOSPHOENOLPYRUVATE SYNTHASE-RELATED"/>
    <property type="match status" value="1"/>
</dbReference>
<organism evidence="3 4">
    <name type="scientific">Micromonospora aurantiaca</name>
    <name type="common">nom. illeg.</name>
    <dbReference type="NCBI Taxonomy" id="47850"/>
    <lineage>
        <taxon>Bacteria</taxon>
        <taxon>Bacillati</taxon>
        <taxon>Actinomycetota</taxon>
        <taxon>Actinomycetes</taxon>
        <taxon>Micromonosporales</taxon>
        <taxon>Micromonosporaceae</taxon>
        <taxon>Micromonospora</taxon>
    </lineage>
</organism>
<dbReference type="InterPro" id="IPR036637">
    <property type="entry name" value="Phosphohistidine_dom_sf"/>
</dbReference>
<dbReference type="PANTHER" id="PTHR43615:SF1">
    <property type="entry name" value="PPDK_N DOMAIN-CONTAINING PROTEIN"/>
    <property type="match status" value="1"/>
</dbReference>
<gene>
    <name evidence="3" type="ORF">F6X54_25575</name>
</gene>
<evidence type="ECO:0000259" key="2">
    <source>
        <dbReference type="Pfam" id="PF01326"/>
    </source>
</evidence>
<dbReference type="Gene3D" id="3.30.470.20">
    <property type="entry name" value="ATP-grasp fold, B domain"/>
    <property type="match status" value="2"/>
</dbReference>
<feature type="domain" description="PEP-utilising enzyme mobile" evidence="1">
    <location>
        <begin position="668"/>
        <end position="738"/>
    </location>
</feature>
<feature type="domain" description="Pyruvate phosphate dikinase AMP/ATP-binding" evidence="2">
    <location>
        <begin position="201"/>
        <end position="249"/>
    </location>
</feature>
<dbReference type="Gene3D" id="3.30.1490.20">
    <property type="entry name" value="ATP-grasp fold, A domain"/>
    <property type="match status" value="2"/>
</dbReference>
<keyword evidence="4" id="KW-1185">Reference proteome</keyword>
<name>A0ABQ6UB40_9ACTN</name>
<evidence type="ECO:0008006" key="5">
    <source>
        <dbReference type="Google" id="ProtNLM"/>
    </source>
</evidence>
<evidence type="ECO:0000313" key="3">
    <source>
        <dbReference type="EMBL" id="KAB1107699.1"/>
    </source>
</evidence>
<accession>A0ABQ6UB40</accession>
<dbReference type="SUPFAM" id="SSF56059">
    <property type="entry name" value="Glutathione synthetase ATP-binding domain-like"/>
    <property type="match status" value="1"/>
</dbReference>